<name>G5HRT7_9FIRM</name>
<evidence type="ECO:0000256" key="4">
    <source>
        <dbReference type="ARBA" id="ARBA00011989"/>
    </source>
</evidence>
<proteinExistence type="inferred from homology"/>
<dbReference type="GO" id="GO:0070401">
    <property type="term" value="F:NADP+ binding"/>
    <property type="evidence" value="ECO:0007669"/>
    <property type="project" value="UniProtKB-UniRule"/>
</dbReference>
<dbReference type="RefSeq" id="WP_007869471.1">
    <property type="nucleotide sequence ID" value="NZ_JH376430.1"/>
</dbReference>
<accession>G5HRT7</accession>
<dbReference type="GO" id="GO:0008446">
    <property type="term" value="F:GDP-mannose 4,6-dehydratase activity"/>
    <property type="evidence" value="ECO:0007669"/>
    <property type="project" value="UniProtKB-UniRule"/>
</dbReference>
<evidence type="ECO:0000313" key="9">
    <source>
        <dbReference type="EMBL" id="EHE95804.1"/>
    </source>
</evidence>
<dbReference type="EC" id="4.2.1.47" evidence="4 7"/>
<feature type="domain" description="NAD(P)-binding" evidence="8">
    <location>
        <begin position="5"/>
        <end position="331"/>
    </location>
</feature>
<evidence type="ECO:0000256" key="1">
    <source>
        <dbReference type="ARBA" id="ARBA00000188"/>
    </source>
</evidence>
<dbReference type="PATRIC" id="fig|742733.3.peg.5434"/>
<protein>
    <recommendedName>
        <fullName evidence="4 7">GDP-mannose 4,6-dehydratase</fullName>
        <ecNumber evidence="4 7">4.2.1.47</ecNumber>
    </recommendedName>
    <alternativeName>
        <fullName evidence="7">GDP-D-mannose dehydratase</fullName>
    </alternativeName>
</protein>
<evidence type="ECO:0000256" key="3">
    <source>
        <dbReference type="ARBA" id="ARBA00009263"/>
    </source>
</evidence>
<dbReference type="InterPro" id="IPR016040">
    <property type="entry name" value="NAD(P)-bd_dom"/>
</dbReference>
<dbReference type="Gene3D" id="3.40.50.720">
    <property type="entry name" value="NAD(P)-binding Rossmann-like Domain"/>
    <property type="match status" value="1"/>
</dbReference>
<comment type="caution">
    <text evidence="7">Lacks conserved residue(s) required for the propagation of feature annotation.</text>
</comment>
<dbReference type="InterPro" id="IPR006368">
    <property type="entry name" value="GDP_Man_deHydtase"/>
</dbReference>
<comment type="function">
    <text evidence="6 7">Catalyzes the conversion of GDP-D-mannose to GDP-4-dehydro-6-deoxy-D-mannose.</text>
</comment>
<dbReference type="FunFam" id="3.40.50.720:FF:000924">
    <property type="entry name" value="GDP-mannose 4,6 dehydratase"/>
    <property type="match status" value="1"/>
</dbReference>
<evidence type="ECO:0000259" key="8">
    <source>
        <dbReference type="Pfam" id="PF16363"/>
    </source>
</evidence>
<dbReference type="AlphaFoldDB" id="G5HRT7"/>
<evidence type="ECO:0000256" key="2">
    <source>
        <dbReference type="ARBA" id="ARBA00001937"/>
    </source>
</evidence>
<dbReference type="HAMAP" id="MF_00955">
    <property type="entry name" value="GDP_Man_dehydratase"/>
    <property type="match status" value="1"/>
</dbReference>
<comment type="cofactor">
    <cofactor evidence="2 7">
        <name>NADP(+)</name>
        <dbReference type="ChEBI" id="CHEBI:58349"/>
    </cofactor>
</comment>
<dbReference type="EMBL" id="ADLJ01000049">
    <property type="protein sequence ID" value="EHE95804.1"/>
    <property type="molecule type" value="Genomic_DNA"/>
</dbReference>
<reference evidence="9 10" key="1">
    <citation type="submission" date="2011-08" db="EMBL/GenBank/DDBJ databases">
        <title>The Genome Sequence of Clostridium citroniae WAL-17108.</title>
        <authorList>
            <consortium name="The Broad Institute Genome Sequencing Platform"/>
            <person name="Earl A."/>
            <person name="Ward D."/>
            <person name="Feldgarden M."/>
            <person name="Gevers D."/>
            <person name="Finegold S.M."/>
            <person name="Summanen P.H."/>
            <person name="Molitoris D.R."/>
            <person name="Vaisanen M.L."/>
            <person name="Daigneault M."/>
            <person name="Allen-Vercoe E."/>
            <person name="Young S.K."/>
            <person name="Zeng Q."/>
            <person name="Gargeya S."/>
            <person name="Fitzgerald M."/>
            <person name="Haas B."/>
            <person name="Abouelleil A."/>
            <person name="Alvarado L."/>
            <person name="Arachchi H.M."/>
            <person name="Berlin A."/>
            <person name="Brown A."/>
            <person name="Chapman S.B."/>
            <person name="Chen Z."/>
            <person name="Dunbar C."/>
            <person name="Freedman E."/>
            <person name="Gearin G."/>
            <person name="Gellesch M."/>
            <person name="Goldberg J."/>
            <person name="Griggs A."/>
            <person name="Gujja S."/>
            <person name="Heiman D."/>
            <person name="Howarth C."/>
            <person name="Larson L."/>
            <person name="Lui A."/>
            <person name="MacDonald P.J.P."/>
            <person name="Montmayeur A."/>
            <person name="Murphy C."/>
            <person name="Neiman D."/>
            <person name="Pearson M."/>
            <person name="Priest M."/>
            <person name="Roberts A."/>
            <person name="Saif S."/>
            <person name="Shea T."/>
            <person name="Shenoy N."/>
            <person name="Sisk P."/>
            <person name="Stolte C."/>
            <person name="Sykes S."/>
            <person name="Wortman J."/>
            <person name="Nusbaum C."/>
            <person name="Birren B."/>
        </authorList>
    </citation>
    <scope>NUCLEOTIDE SEQUENCE [LARGE SCALE GENOMIC DNA]</scope>
    <source>
        <strain evidence="9 10">WAL-17108</strain>
    </source>
</reference>
<dbReference type="InterPro" id="IPR036291">
    <property type="entry name" value="NAD(P)-bd_dom_sf"/>
</dbReference>
<evidence type="ECO:0000256" key="6">
    <source>
        <dbReference type="ARBA" id="ARBA00059383"/>
    </source>
</evidence>
<dbReference type="Pfam" id="PF16363">
    <property type="entry name" value="GDP_Man_Dehyd"/>
    <property type="match status" value="1"/>
</dbReference>
<keyword evidence="5 7" id="KW-0456">Lyase</keyword>
<dbReference type="PANTHER" id="PTHR43715:SF1">
    <property type="entry name" value="GDP-MANNOSE 4,6 DEHYDRATASE"/>
    <property type="match status" value="1"/>
</dbReference>
<comment type="catalytic activity">
    <reaction evidence="1 7">
        <text>GDP-alpha-D-mannose = GDP-4-dehydro-alpha-D-rhamnose + H2O</text>
        <dbReference type="Rhea" id="RHEA:23820"/>
        <dbReference type="ChEBI" id="CHEBI:15377"/>
        <dbReference type="ChEBI" id="CHEBI:57527"/>
        <dbReference type="ChEBI" id="CHEBI:57964"/>
        <dbReference type="EC" id="4.2.1.47"/>
    </reaction>
</comment>
<dbReference type="eggNOG" id="COG1089">
    <property type="taxonomic scope" value="Bacteria"/>
</dbReference>
<comment type="caution">
    <text evidence="9">The sequence shown here is derived from an EMBL/GenBank/DDBJ whole genome shotgun (WGS) entry which is preliminary data.</text>
</comment>
<evidence type="ECO:0000313" key="10">
    <source>
        <dbReference type="Proteomes" id="UP000003763"/>
    </source>
</evidence>
<dbReference type="GO" id="GO:0042351">
    <property type="term" value="P:'de novo' GDP-L-fucose biosynthetic process"/>
    <property type="evidence" value="ECO:0007669"/>
    <property type="project" value="TreeGrafter"/>
</dbReference>
<organism evidence="9 10">
    <name type="scientific">[Clostridium] citroniae WAL-17108</name>
    <dbReference type="NCBI Taxonomy" id="742733"/>
    <lineage>
        <taxon>Bacteria</taxon>
        <taxon>Bacillati</taxon>
        <taxon>Bacillota</taxon>
        <taxon>Clostridia</taxon>
        <taxon>Lachnospirales</taxon>
        <taxon>Lachnospiraceae</taxon>
        <taxon>Enterocloster</taxon>
    </lineage>
</organism>
<evidence type="ECO:0000256" key="5">
    <source>
        <dbReference type="ARBA" id="ARBA00023239"/>
    </source>
</evidence>
<dbReference type="CDD" id="cd05260">
    <property type="entry name" value="GDP_MD_SDR_e"/>
    <property type="match status" value="1"/>
</dbReference>
<dbReference type="SUPFAM" id="SSF51735">
    <property type="entry name" value="NAD(P)-binding Rossmann-fold domains"/>
    <property type="match status" value="1"/>
</dbReference>
<sequence>MKKALITGITGQDGSYLAEFLLEKGYEVHGIERRTSTEKKERIEHLRNSENFYLHYGDLTDSLSLIKILREVQPDETYNLAAQSHVKISFDVPENTADIDALGVTRLLESIRILGLESKCKFYQASTSELFGKVQEIPQSETTPFYPYSPYAAAKQYGYWIVRNYREAYGMFAVNGILFNHESERRGENFVTRKISLAAARIAAKKQKVLYLGNLDALRDWGYAKDFVECMWLMLQYEKPEDFVIATGEQYSVRDFCNLAFENVGIKLRWEDQGVNERGINVKTGEVVVAVDPQYFRPTDVVTLLGDPSKAKSLLHWNPRKTTFEDLVKIMVEHDVKLVARGE</sequence>
<dbReference type="Gene3D" id="3.90.25.10">
    <property type="entry name" value="UDP-galactose 4-epimerase, domain 1"/>
    <property type="match status" value="1"/>
</dbReference>
<comment type="similarity">
    <text evidence="3 7">Belongs to the NAD(P)-dependent epimerase/dehydratase family. GDP-mannose 4,6-dehydratase subfamily.</text>
</comment>
<gene>
    <name evidence="7" type="primary">gmd</name>
    <name evidence="9" type="ORF">HMPREF9469_05299</name>
</gene>
<evidence type="ECO:0000256" key="7">
    <source>
        <dbReference type="HAMAP-Rule" id="MF_00955"/>
    </source>
</evidence>
<dbReference type="Proteomes" id="UP000003763">
    <property type="component" value="Unassembled WGS sequence"/>
</dbReference>
<dbReference type="HOGENOM" id="CLU_007383_14_1_9"/>
<dbReference type="NCBIfam" id="TIGR01472">
    <property type="entry name" value="gmd"/>
    <property type="match status" value="1"/>
</dbReference>
<keyword evidence="7" id="KW-0521">NADP</keyword>
<dbReference type="PANTHER" id="PTHR43715">
    <property type="entry name" value="GDP-MANNOSE 4,6-DEHYDRATASE"/>
    <property type="match status" value="1"/>
</dbReference>